<reference evidence="3" key="1">
    <citation type="journal article" date="2019" name="Int. J. Syst. Evol. Microbiol.">
        <title>The Global Catalogue of Microorganisms (GCM) 10K type strain sequencing project: providing services to taxonomists for standard genome sequencing and annotation.</title>
        <authorList>
            <consortium name="The Broad Institute Genomics Platform"/>
            <consortium name="The Broad Institute Genome Sequencing Center for Infectious Disease"/>
            <person name="Wu L."/>
            <person name="Ma J."/>
        </authorList>
    </citation>
    <scope>NUCLEOTIDE SEQUENCE [LARGE SCALE GENOMIC DNA]</scope>
    <source>
        <strain evidence="3">JCM 16114</strain>
    </source>
</reference>
<accession>A0ABP5PPP3</accession>
<gene>
    <name evidence="2" type="ORF">GCM10009850_091100</name>
</gene>
<proteinExistence type="predicted"/>
<feature type="compositionally biased region" description="Polar residues" evidence="1">
    <location>
        <begin position="45"/>
        <end position="55"/>
    </location>
</feature>
<keyword evidence="3" id="KW-1185">Reference proteome</keyword>
<evidence type="ECO:0000256" key="1">
    <source>
        <dbReference type="SAM" id="MobiDB-lite"/>
    </source>
</evidence>
<evidence type="ECO:0000313" key="2">
    <source>
        <dbReference type="EMBL" id="GAA2213647.1"/>
    </source>
</evidence>
<sequence>MTVLTWERLLQFPRAEVRAVQQEIAVHPYRDPASGGEKAGVANKPDQNMNPEAAQ</sequence>
<evidence type="ECO:0000313" key="3">
    <source>
        <dbReference type="Proteomes" id="UP001499843"/>
    </source>
</evidence>
<comment type="caution">
    <text evidence="2">The sequence shown here is derived from an EMBL/GenBank/DDBJ whole genome shotgun (WGS) entry which is preliminary data.</text>
</comment>
<dbReference type="Proteomes" id="UP001499843">
    <property type="component" value="Unassembled WGS sequence"/>
</dbReference>
<organism evidence="2 3">
    <name type="scientific">Nonomuraea monospora</name>
    <dbReference type="NCBI Taxonomy" id="568818"/>
    <lineage>
        <taxon>Bacteria</taxon>
        <taxon>Bacillati</taxon>
        <taxon>Actinomycetota</taxon>
        <taxon>Actinomycetes</taxon>
        <taxon>Streptosporangiales</taxon>
        <taxon>Streptosporangiaceae</taxon>
        <taxon>Nonomuraea</taxon>
    </lineage>
</organism>
<name>A0ABP5PPP3_9ACTN</name>
<dbReference type="EMBL" id="BAAAQX010000034">
    <property type="protein sequence ID" value="GAA2213647.1"/>
    <property type="molecule type" value="Genomic_DNA"/>
</dbReference>
<protein>
    <submittedName>
        <fullName evidence="2">Uncharacterized protein</fullName>
    </submittedName>
</protein>
<feature type="region of interest" description="Disordered" evidence="1">
    <location>
        <begin position="28"/>
        <end position="55"/>
    </location>
</feature>